<dbReference type="RefSeq" id="WP_307566113.1">
    <property type="nucleotide sequence ID" value="NZ_JAUSQU010000001.1"/>
</dbReference>
<dbReference type="PROSITE" id="PS51257">
    <property type="entry name" value="PROKAR_LIPOPROTEIN"/>
    <property type="match status" value="1"/>
</dbReference>
<evidence type="ECO:0000313" key="3">
    <source>
        <dbReference type="EMBL" id="MDP9848669.1"/>
    </source>
</evidence>
<feature type="compositionally biased region" description="Basic and acidic residues" evidence="1">
    <location>
        <begin position="79"/>
        <end position="88"/>
    </location>
</feature>
<comment type="caution">
    <text evidence="3">The sequence shown here is derived from an EMBL/GenBank/DDBJ whole genome shotgun (WGS) entry which is preliminary data.</text>
</comment>
<feature type="region of interest" description="Disordered" evidence="1">
    <location>
        <begin position="127"/>
        <end position="155"/>
    </location>
</feature>
<keyword evidence="4" id="KW-1185">Reference proteome</keyword>
<accession>A0ABT9QPH7</accession>
<protein>
    <recommendedName>
        <fullName evidence="5">Secreted protein</fullName>
    </recommendedName>
</protein>
<gene>
    <name evidence="3" type="ORF">J2853_007880</name>
</gene>
<feature type="region of interest" description="Disordered" evidence="1">
    <location>
        <begin position="60"/>
        <end position="88"/>
    </location>
</feature>
<evidence type="ECO:0000313" key="4">
    <source>
        <dbReference type="Proteomes" id="UP001225356"/>
    </source>
</evidence>
<evidence type="ECO:0000256" key="2">
    <source>
        <dbReference type="SAM" id="SignalP"/>
    </source>
</evidence>
<keyword evidence="2" id="KW-0732">Signal</keyword>
<name>A0ABT9QPH7_9ACTN</name>
<feature type="signal peptide" evidence="2">
    <location>
        <begin position="1"/>
        <end position="20"/>
    </location>
</feature>
<feature type="chain" id="PRO_5047021405" description="Secreted protein" evidence="2">
    <location>
        <begin position="21"/>
        <end position="170"/>
    </location>
</feature>
<sequence>MKARLLLLAVPLLLAGCGAAPTTSGVASVGDAGRPTASASASAPVDRAEAQLKFAQCMRENGVDMPDPGDDGTVRIQTRKGEGAKTEKAMEECRHLMKDAAGDRNAAPDPKRLDEMVKFARCMREQGIDMPDPEPGGGIRLTMPKGGEQKMRAAQEACEEFAPEMKKSGQ</sequence>
<dbReference type="EMBL" id="JAUSQU010000001">
    <property type="protein sequence ID" value="MDP9848669.1"/>
    <property type="molecule type" value="Genomic_DNA"/>
</dbReference>
<dbReference type="Proteomes" id="UP001225356">
    <property type="component" value="Unassembled WGS sequence"/>
</dbReference>
<proteinExistence type="predicted"/>
<evidence type="ECO:0000256" key="1">
    <source>
        <dbReference type="SAM" id="MobiDB-lite"/>
    </source>
</evidence>
<organism evidence="3 4">
    <name type="scientific">Streptosporangium lutulentum</name>
    <dbReference type="NCBI Taxonomy" id="1461250"/>
    <lineage>
        <taxon>Bacteria</taxon>
        <taxon>Bacillati</taxon>
        <taxon>Actinomycetota</taxon>
        <taxon>Actinomycetes</taxon>
        <taxon>Streptosporangiales</taxon>
        <taxon>Streptosporangiaceae</taxon>
        <taxon>Streptosporangium</taxon>
    </lineage>
</organism>
<reference evidence="3 4" key="1">
    <citation type="submission" date="2023-07" db="EMBL/GenBank/DDBJ databases">
        <title>Sequencing the genomes of 1000 actinobacteria strains.</title>
        <authorList>
            <person name="Klenk H.-P."/>
        </authorList>
    </citation>
    <scope>NUCLEOTIDE SEQUENCE [LARGE SCALE GENOMIC DNA]</scope>
    <source>
        <strain evidence="3 4">DSM 46740</strain>
    </source>
</reference>
<evidence type="ECO:0008006" key="5">
    <source>
        <dbReference type="Google" id="ProtNLM"/>
    </source>
</evidence>
<feature type="region of interest" description="Disordered" evidence="1">
    <location>
        <begin position="24"/>
        <end position="44"/>
    </location>
</feature>